<dbReference type="InterPro" id="IPR043144">
    <property type="entry name" value="Mal/L-sulf/L-lact_DH-like_ah"/>
</dbReference>
<comment type="similarity">
    <text evidence="1">Belongs to the LDH2/MDH2 oxidoreductase family.</text>
</comment>
<dbReference type="RefSeq" id="WP_158897531.1">
    <property type="nucleotide sequence ID" value="NZ_CP035733.1"/>
</dbReference>
<dbReference type="Gene3D" id="3.30.1370.60">
    <property type="entry name" value="Hypothetical oxidoreductase yiak, domain 2"/>
    <property type="match status" value="1"/>
</dbReference>
<dbReference type="Pfam" id="PF02615">
    <property type="entry name" value="Ldh_2"/>
    <property type="match status" value="1"/>
</dbReference>
<dbReference type="Gene3D" id="1.10.1530.10">
    <property type="match status" value="1"/>
</dbReference>
<dbReference type="EMBL" id="CP035733">
    <property type="protein sequence ID" value="QGY79231.1"/>
    <property type="molecule type" value="Genomic_DNA"/>
</dbReference>
<gene>
    <name evidence="3" type="ORF">EUU25_00520</name>
</gene>
<dbReference type="SUPFAM" id="SSF89733">
    <property type="entry name" value="L-sulfolactate dehydrogenase-like"/>
    <property type="match status" value="1"/>
</dbReference>
<dbReference type="PANTHER" id="PTHR11091:SF0">
    <property type="entry name" value="MALATE DEHYDROGENASE"/>
    <property type="match status" value="1"/>
</dbReference>
<dbReference type="InterPro" id="IPR003767">
    <property type="entry name" value="Malate/L-lactate_DH-like"/>
</dbReference>
<organism evidence="3 4">
    <name type="scientific">Sphingorhabdus lacus</name>
    <dbReference type="NCBI Taxonomy" id="392610"/>
    <lineage>
        <taxon>Bacteria</taxon>
        <taxon>Pseudomonadati</taxon>
        <taxon>Pseudomonadota</taxon>
        <taxon>Alphaproteobacteria</taxon>
        <taxon>Sphingomonadales</taxon>
        <taxon>Sphingomonadaceae</taxon>
        <taxon>Sphingorhabdus</taxon>
    </lineage>
</organism>
<dbReference type="AlphaFoldDB" id="A0A6I6L4Y8"/>
<keyword evidence="4" id="KW-1185">Reference proteome</keyword>
<dbReference type="OrthoDB" id="9811519at2"/>
<name>A0A6I6L4Y8_9SPHN</name>
<proteinExistence type="inferred from homology"/>
<dbReference type="InterPro" id="IPR043143">
    <property type="entry name" value="Mal/L-sulf/L-lact_DH-like_NADP"/>
</dbReference>
<keyword evidence="2" id="KW-0560">Oxidoreductase</keyword>
<accession>A0A6I6L4Y8</accession>
<reference evidence="4" key="1">
    <citation type="submission" date="2019-01" db="EMBL/GenBank/DDBJ databases">
        <title>Sphingorhabdus lacus sp.nov., isolated from an oligotrophic freshwater lake.</title>
        <authorList>
            <person name="Park M."/>
        </authorList>
    </citation>
    <scope>NUCLEOTIDE SEQUENCE [LARGE SCALE GENOMIC DNA]</scope>
    <source>
        <strain evidence="4">IMCC1753</strain>
    </source>
</reference>
<evidence type="ECO:0000256" key="2">
    <source>
        <dbReference type="ARBA" id="ARBA00023002"/>
    </source>
</evidence>
<dbReference type="KEGG" id="slaa:EUU25_00520"/>
<evidence type="ECO:0000313" key="4">
    <source>
        <dbReference type="Proteomes" id="UP000428803"/>
    </source>
</evidence>
<dbReference type="Proteomes" id="UP000428803">
    <property type="component" value="Chromosome"/>
</dbReference>
<dbReference type="InterPro" id="IPR036111">
    <property type="entry name" value="Mal/L-sulfo/L-lacto_DH-like_sf"/>
</dbReference>
<dbReference type="PANTHER" id="PTHR11091">
    <property type="entry name" value="OXIDOREDUCTASE-RELATED"/>
    <property type="match status" value="1"/>
</dbReference>
<protein>
    <submittedName>
        <fullName evidence="3">Ldh family oxidoreductase</fullName>
    </submittedName>
</protein>
<dbReference type="GO" id="GO:0016491">
    <property type="term" value="F:oxidoreductase activity"/>
    <property type="evidence" value="ECO:0007669"/>
    <property type="project" value="UniProtKB-KW"/>
</dbReference>
<sequence>MPTIVASEVQKLVETLLHRFGVPAELAEVQTSVLLEAELRGVASHGILRVPRILRRIENGVTNPLATGLHDWTSPGFLKVDGDRGLGPVIATRAIDAIADRALETGVAVAAISNSNHVGMLAWYAERIANRGQTLIGFSTSEALVHPWGGGTAMIGTNPITIGVPTDDGAFVMDTATSIVSMGKIHDYANRGQVIPEGWGVDASGEPSTDPVAVKVGAISPFGGAKGYALGLAFELLVASLTGSALGRDVLGTLDDTEPCTKGDLFIVINGSGGALSAYLDAIRALPPANGFDEVRVPGDRAQSTRAQRLAQGIPVGAEVWAELLQIAEATASKER</sequence>
<evidence type="ECO:0000313" key="3">
    <source>
        <dbReference type="EMBL" id="QGY79231.1"/>
    </source>
</evidence>
<evidence type="ECO:0000256" key="1">
    <source>
        <dbReference type="ARBA" id="ARBA00006056"/>
    </source>
</evidence>